<dbReference type="KEGG" id="sact:DMT42_33845"/>
<comment type="similarity">
    <text evidence="1">Belongs to the sigma-70 factor family. ECF subfamily.</text>
</comment>
<keyword evidence="2" id="KW-0805">Transcription regulation</keyword>
<dbReference type="InterPro" id="IPR007627">
    <property type="entry name" value="RNA_pol_sigma70_r2"/>
</dbReference>
<feature type="domain" description="RNA polymerase sigma-70 region 2" evidence="5">
    <location>
        <begin position="48"/>
        <end position="93"/>
    </location>
</feature>
<dbReference type="GO" id="GO:0016987">
    <property type="term" value="F:sigma factor activity"/>
    <property type="evidence" value="ECO:0007669"/>
    <property type="project" value="UniProtKB-KW"/>
</dbReference>
<evidence type="ECO:0000313" key="7">
    <source>
        <dbReference type="EMBL" id="AWT46779.1"/>
    </source>
</evidence>
<dbReference type="GO" id="GO:0003677">
    <property type="term" value="F:DNA binding"/>
    <property type="evidence" value="ECO:0007669"/>
    <property type="project" value="InterPro"/>
</dbReference>
<evidence type="ECO:0000256" key="2">
    <source>
        <dbReference type="ARBA" id="ARBA00023015"/>
    </source>
</evidence>
<dbReference type="SUPFAM" id="SSF88659">
    <property type="entry name" value="Sigma3 and sigma4 domains of RNA polymerase sigma factors"/>
    <property type="match status" value="1"/>
</dbReference>
<accession>A0A2U9PAG6</accession>
<evidence type="ECO:0000259" key="5">
    <source>
        <dbReference type="Pfam" id="PF04542"/>
    </source>
</evidence>
<dbReference type="InterPro" id="IPR013249">
    <property type="entry name" value="RNA_pol_sigma70_r4_t2"/>
</dbReference>
<dbReference type="PANTHER" id="PTHR43133:SF51">
    <property type="entry name" value="RNA POLYMERASE SIGMA FACTOR"/>
    <property type="match status" value="1"/>
</dbReference>
<dbReference type="NCBIfam" id="TIGR02937">
    <property type="entry name" value="sigma70-ECF"/>
    <property type="match status" value="1"/>
</dbReference>
<evidence type="ECO:0000256" key="1">
    <source>
        <dbReference type="ARBA" id="ARBA00010641"/>
    </source>
</evidence>
<dbReference type="PANTHER" id="PTHR43133">
    <property type="entry name" value="RNA POLYMERASE ECF-TYPE SIGMA FACTO"/>
    <property type="match status" value="1"/>
</dbReference>
<name>A0A2U9PAG6_STRAS</name>
<reference evidence="7 8" key="1">
    <citation type="submission" date="2018-06" db="EMBL/GenBank/DDBJ databases">
        <title>The complete genome sequence of a nosiheptide producer Streptomyces actuosus ATCC 25421: deducing the ability of producing a new class III lantibiotics.</title>
        <authorList>
            <person name="Liu W."/>
            <person name="Sun F."/>
            <person name="Hu Y."/>
        </authorList>
    </citation>
    <scope>NUCLEOTIDE SEQUENCE [LARGE SCALE GENOMIC DNA]</scope>
    <source>
        <strain evidence="7 8">ATCC 25421</strain>
    </source>
</reference>
<dbReference type="Pfam" id="PF04542">
    <property type="entry name" value="Sigma70_r2"/>
    <property type="match status" value="1"/>
</dbReference>
<keyword evidence="8" id="KW-1185">Reference proteome</keyword>
<dbReference type="InterPro" id="IPR013325">
    <property type="entry name" value="RNA_pol_sigma_r2"/>
</dbReference>
<proteinExistence type="inferred from homology"/>
<dbReference type="InterPro" id="IPR014284">
    <property type="entry name" value="RNA_pol_sigma-70_dom"/>
</dbReference>
<sequence length="170" mass="18612">MTDETARARGVALARAARGGDTLALHDLLDHLLPYVGRICRPIALDDGPDATQEALLAVFRSLRSLRDPETLYGWVRTIAVREAVRIARRAGRDRPAELAELPARGDPQLAADIRDVLARLSPQHRAVLVLRDVEGLDEQAAAALLGVTTGTAKSRLHRARVSFRKAWFA</sequence>
<dbReference type="Gene3D" id="1.10.1740.10">
    <property type="match status" value="1"/>
</dbReference>
<dbReference type="CDD" id="cd06171">
    <property type="entry name" value="Sigma70_r4"/>
    <property type="match status" value="1"/>
</dbReference>
<dbReference type="InterPro" id="IPR039425">
    <property type="entry name" value="RNA_pol_sigma-70-like"/>
</dbReference>
<dbReference type="OrthoDB" id="5518337at2"/>
<dbReference type="InterPro" id="IPR036388">
    <property type="entry name" value="WH-like_DNA-bd_sf"/>
</dbReference>
<protein>
    <submittedName>
        <fullName evidence="7">RNA polymerase subunit sigma-24</fullName>
    </submittedName>
</protein>
<evidence type="ECO:0000256" key="4">
    <source>
        <dbReference type="ARBA" id="ARBA00023163"/>
    </source>
</evidence>
<gene>
    <name evidence="7" type="ORF">DMT42_33845</name>
</gene>
<dbReference type="AlphaFoldDB" id="A0A2U9PAG6"/>
<keyword evidence="3" id="KW-0731">Sigma factor</keyword>
<organism evidence="7 8">
    <name type="scientific">Streptomyces actuosus</name>
    <dbReference type="NCBI Taxonomy" id="1885"/>
    <lineage>
        <taxon>Bacteria</taxon>
        <taxon>Bacillati</taxon>
        <taxon>Actinomycetota</taxon>
        <taxon>Actinomycetes</taxon>
        <taxon>Kitasatosporales</taxon>
        <taxon>Streptomycetaceae</taxon>
        <taxon>Streptomyces</taxon>
    </lineage>
</organism>
<evidence type="ECO:0000313" key="8">
    <source>
        <dbReference type="Proteomes" id="UP000247634"/>
    </source>
</evidence>
<dbReference type="RefSeq" id="WP_110634108.1">
    <property type="nucleotide sequence ID" value="NZ_CP029788.1"/>
</dbReference>
<keyword evidence="4" id="KW-0804">Transcription</keyword>
<evidence type="ECO:0000259" key="6">
    <source>
        <dbReference type="Pfam" id="PF08281"/>
    </source>
</evidence>
<dbReference type="Proteomes" id="UP000247634">
    <property type="component" value="Chromosome"/>
</dbReference>
<dbReference type="GO" id="GO:0006352">
    <property type="term" value="P:DNA-templated transcription initiation"/>
    <property type="evidence" value="ECO:0007669"/>
    <property type="project" value="InterPro"/>
</dbReference>
<dbReference type="InterPro" id="IPR013324">
    <property type="entry name" value="RNA_pol_sigma_r3/r4-like"/>
</dbReference>
<evidence type="ECO:0000256" key="3">
    <source>
        <dbReference type="ARBA" id="ARBA00023082"/>
    </source>
</evidence>
<dbReference type="Pfam" id="PF08281">
    <property type="entry name" value="Sigma70_r4_2"/>
    <property type="match status" value="1"/>
</dbReference>
<dbReference type="EMBL" id="CP029788">
    <property type="protein sequence ID" value="AWT46779.1"/>
    <property type="molecule type" value="Genomic_DNA"/>
</dbReference>
<dbReference type="SUPFAM" id="SSF88946">
    <property type="entry name" value="Sigma2 domain of RNA polymerase sigma factors"/>
    <property type="match status" value="1"/>
</dbReference>
<dbReference type="Gene3D" id="1.10.10.10">
    <property type="entry name" value="Winged helix-like DNA-binding domain superfamily/Winged helix DNA-binding domain"/>
    <property type="match status" value="1"/>
</dbReference>
<feature type="domain" description="RNA polymerase sigma factor 70 region 4 type 2" evidence="6">
    <location>
        <begin position="113"/>
        <end position="161"/>
    </location>
</feature>